<comment type="caution">
    <text evidence="1">The sequence shown here is derived from an EMBL/GenBank/DDBJ whole genome shotgun (WGS) entry which is preliminary data.</text>
</comment>
<evidence type="ECO:0000313" key="2">
    <source>
        <dbReference type="Proteomes" id="UP000790709"/>
    </source>
</evidence>
<evidence type="ECO:0000313" key="1">
    <source>
        <dbReference type="EMBL" id="KAH7919023.1"/>
    </source>
</evidence>
<organism evidence="1 2">
    <name type="scientific">Leucogyrophana mollusca</name>
    <dbReference type="NCBI Taxonomy" id="85980"/>
    <lineage>
        <taxon>Eukaryota</taxon>
        <taxon>Fungi</taxon>
        <taxon>Dikarya</taxon>
        <taxon>Basidiomycota</taxon>
        <taxon>Agaricomycotina</taxon>
        <taxon>Agaricomycetes</taxon>
        <taxon>Agaricomycetidae</taxon>
        <taxon>Boletales</taxon>
        <taxon>Boletales incertae sedis</taxon>
        <taxon>Leucogyrophana</taxon>
    </lineage>
</organism>
<reference evidence="1" key="1">
    <citation type="journal article" date="2021" name="New Phytol.">
        <title>Evolutionary innovations through gain and loss of genes in the ectomycorrhizal Boletales.</title>
        <authorList>
            <person name="Wu G."/>
            <person name="Miyauchi S."/>
            <person name="Morin E."/>
            <person name="Kuo A."/>
            <person name="Drula E."/>
            <person name="Varga T."/>
            <person name="Kohler A."/>
            <person name="Feng B."/>
            <person name="Cao Y."/>
            <person name="Lipzen A."/>
            <person name="Daum C."/>
            <person name="Hundley H."/>
            <person name="Pangilinan J."/>
            <person name="Johnson J."/>
            <person name="Barry K."/>
            <person name="LaButti K."/>
            <person name="Ng V."/>
            <person name="Ahrendt S."/>
            <person name="Min B."/>
            <person name="Choi I.G."/>
            <person name="Park H."/>
            <person name="Plett J.M."/>
            <person name="Magnuson J."/>
            <person name="Spatafora J.W."/>
            <person name="Nagy L.G."/>
            <person name="Henrissat B."/>
            <person name="Grigoriev I.V."/>
            <person name="Yang Z.L."/>
            <person name="Xu J."/>
            <person name="Martin F.M."/>
        </authorList>
    </citation>
    <scope>NUCLEOTIDE SEQUENCE</scope>
    <source>
        <strain evidence="1">KUC20120723A-06</strain>
    </source>
</reference>
<sequence length="225" mass="24222">MTCNSTDLIAIPPPPSVPINIPQNKPPPSPSDSSDSNIPVTTTHTMSSGAYTHKNTTVEHADATKPPVLQPGILTPEDCPNGFPNGDTYRPLMEHDALAKKPSVKKPITTVTNDSTITVVMPPAVVGDGSDSDKCVAPFSVPHFFWNCLLSGPNSSSPIVVQSLIDNGLHTVLIDDNLVKRLGLQHCRLTKPTTVSVALQEDKVTYELLEYVKLSPSSLNYQWCS</sequence>
<keyword evidence="2" id="KW-1185">Reference proteome</keyword>
<name>A0ACB8B1M4_9AGAM</name>
<protein>
    <submittedName>
        <fullName evidence="1">Uncharacterized protein</fullName>
    </submittedName>
</protein>
<gene>
    <name evidence="1" type="ORF">BV22DRAFT_1134155</name>
</gene>
<dbReference type="Proteomes" id="UP000790709">
    <property type="component" value="Unassembled WGS sequence"/>
</dbReference>
<proteinExistence type="predicted"/>
<dbReference type="EMBL" id="MU266704">
    <property type="protein sequence ID" value="KAH7919023.1"/>
    <property type="molecule type" value="Genomic_DNA"/>
</dbReference>
<accession>A0ACB8B1M4</accession>